<dbReference type="InterPro" id="IPR015421">
    <property type="entry name" value="PyrdxlP-dep_Trfase_major"/>
</dbReference>
<dbReference type="Pfam" id="PF00155">
    <property type="entry name" value="Aminotran_1_2"/>
    <property type="match status" value="1"/>
</dbReference>
<dbReference type="GO" id="GO:0006520">
    <property type="term" value="P:amino acid metabolic process"/>
    <property type="evidence" value="ECO:0007669"/>
    <property type="project" value="InterPro"/>
</dbReference>
<dbReference type="InterPro" id="IPR004839">
    <property type="entry name" value="Aminotransferase_I/II_large"/>
</dbReference>
<dbReference type="FunFam" id="3.40.640.10:FF:000033">
    <property type="entry name" value="Aspartate aminotransferase"/>
    <property type="match status" value="1"/>
</dbReference>
<dbReference type="PRINTS" id="PR00753">
    <property type="entry name" value="ACCSYNTHASE"/>
</dbReference>
<keyword evidence="4 7" id="KW-0808">Transferase</keyword>
<dbReference type="SUPFAM" id="SSF53383">
    <property type="entry name" value="PLP-dependent transferases"/>
    <property type="match status" value="1"/>
</dbReference>
<dbReference type="Gene3D" id="3.90.1150.10">
    <property type="entry name" value="Aspartate Aminotransferase, domain 1"/>
    <property type="match status" value="1"/>
</dbReference>
<evidence type="ECO:0000256" key="4">
    <source>
        <dbReference type="ARBA" id="ARBA00022679"/>
    </source>
</evidence>
<feature type="domain" description="Aminotransferase class I/classII large" evidence="6">
    <location>
        <begin position="32"/>
        <end position="380"/>
    </location>
</feature>
<dbReference type="PANTHER" id="PTHR46383">
    <property type="entry name" value="ASPARTATE AMINOTRANSFERASE"/>
    <property type="match status" value="1"/>
</dbReference>
<name>A0A3B1DE67_9ZZZZ</name>
<reference evidence="7" key="1">
    <citation type="submission" date="2018-06" db="EMBL/GenBank/DDBJ databases">
        <authorList>
            <person name="Zhirakovskaya E."/>
        </authorList>
    </citation>
    <scope>NUCLEOTIDE SEQUENCE</scope>
</reference>
<dbReference type="InterPro" id="IPR004838">
    <property type="entry name" value="NHTrfase_class1_PyrdxlP-BS"/>
</dbReference>
<dbReference type="GO" id="GO:0004069">
    <property type="term" value="F:L-aspartate:2-oxoglutarate aminotransferase activity"/>
    <property type="evidence" value="ECO:0007669"/>
    <property type="project" value="UniProtKB-EC"/>
</dbReference>
<comment type="cofactor">
    <cofactor evidence="1">
        <name>pyridoxal 5'-phosphate</name>
        <dbReference type="ChEBI" id="CHEBI:597326"/>
    </cofactor>
</comment>
<dbReference type="EMBL" id="UOGJ01000120">
    <property type="protein sequence ID" value="VAX37161.1"/>
    <property type="molecule type" value="Genomic_DNA"/>
</dbReference>
<organism evidence="7">
    <name type="scientific">hydrothermal vent metagenome</name>
    <dbReference type="NCBI Taxonomy" id="652676"/>
    <lineage>
        <taxon>unclassified sequences</taxon>
        <taxon>metagenomes</taxon>
        <taxon>ecological metagenomes</taxon>
    </lineage>
</organism>
<evidence type="ECO:0000259" key="6">
    <source>
        <dbReference type="Pfam" id="PF00155"/>
    </source>
</evidence>
<dbReference type="Gene3D" id="3.40.640.10">
    <property type="entry name" value="Type I PLP-dependent aspartate aminotransferase-like (Major domain)"/>
    <property type="match status" value="1"/>
</dbReference>
<dbReference type="InterPro" id="IPR015424">
    <property type="entry name" value="PyrdxlP-dep_Trfase"/>
</dbReference>
<evidence type="ECO:0000256" key="2">
    <source>
        <dbReference type="ARBA" id="ARBA00007441"/>
    </source>
</evidence>
<dbReference type="PANTHER" id="PTHR46383:SF1">
    <property type="entry name" value="ASPARTATE AMINOTRANSFERASE"/>
    <property type="match status" value="1"/>
</dbReference>
<proteinExistence type="inferred from homology"/>
<evidence type="ECO:0000256" key="1">
    <source>
        <dbReference type="ARBA" id="ARBA00001933"/>
    </source>
</evidence>
<dbReference type="InterPro" id="IPR015422">
    <property type="entry name" value="PyrdxlP-dep_Trfase_small"/>
</dbReference>
<protein>
    <submittedName>
        <fullName evidence="7">Aspartate aminotransferase</fullName>
        <ecNumber evidence="7">2.6.1.1</ecNumber>
    </submittedName>
</protein>
<dbReference type="EC" id="2.6.1.1" evidence="7"/>
<keyword evidence="3 7" id="KW-0032">Aminotransferase</keyword>
<evidence type="ECO:0000256" key="5">
    <source>
        <dbReference type="ARBA" id="ARBA00022898"/>
    </source>
</evidence>
<keyword evidence="5" id="KW-0663">Pyridoxal phosphate</keyword>
<dbReference type="AlphaFoldDB" id="A0A3B1DE67"/>
<sequence length="393" mass="43262">MFKVNQRIAQIVGSSTLAITARAKELKAKGCDVVNFAAGEPDFDTPESIKEAAIKAIESGFTKYTPSIGTLDLREAISKKFKKDNNLEYSPAQIAVSCGAKHSIYNIIQVLADQGDEVLIPAPYWVSYPEMVKLAGAIPKFIFTSAESCFKITAQQLSESITDKTKVLLLNSPSNPTGMVYTKEELEAIAEVCVKNKIFVISDEIYEKLIYDMDQYVSIASLGKEIYDLTITVNGVSKAYSMTGWRIGYAAGAQEIMDYVKKLQDHSTSNPSSISQMAALQALSEADESIAAMRDEFKKRRALMMTALDKIDGISYIKPEGAFYLFVNFSKLGESLEVAKKILDEVNVALIPGEGFGAPGYMRLSFATSKERIEEGMSRIIEWVVKNNDSTVV</sequence>
<comment type="similarity">
    <text evidence="2">Belongs to the class-I pyridoxal-phosphate-dependent aminotransferase family.</text>
</comment>
<dbReference type="InterPro" id="IPR050596">
    <property type="entry name" value="AspAT/PAT-like"/>
</dbReference>
<accession>A0A3B1DE67</accession>
<dbReference type="CDD" id="cd00609">
    <property type="entry name" value="AAT_like"/>
    <property type="match status" value="1"/>
</dbReference>
<dbReference type="PROSITE" id="PS00105">
    <property type="entry name" value="AA_TRANSFER_CLASS_1"/>
    <property type="match status" value="1"/>
</dbReference>
<gene>
    <name evidence="7" type="ORF">MNBD_UNCLBAC01-769</name>
</gene>
<evidence type="ECO:0000313" key="7">
    <source>
        <dbReference type="EMBL" id="VAX37161.1"/>
    </source>
</evidence>
<evidence type="ECO:0000256" key="3">
    <source>
        <dbReference type="ARBA" id="ARBA00022576"/>
    </source>
</evidence>
<dbReference type="GO" id="GO:0030170">
    <property type="term" value="F:pyridoxal phosphate binding"/>
    <property type="evidence" value="ECO:0007669"/>
    <property type="project" value="InterPro"/>
</dbReference>